<sequence>MPTTKIKSSTGKTKFNYTISTPSSSSAKHIDKNLPTLVHIFQRPLPIRRFNCVALDLRVHGHTTGDPIPEGYGAKEAAEDIAKFMDDIKLPACHIVGLSMGTIAAIGLAVHYPNKVASLFLVSPLGLEENTGRRVSRQGQPDMEVLADAVYGALQLGFSNNLDSLANALVAFTLALALKNWGPKHFDQYDRATVEFFNDRKEYSNDELSRIRAPVKLVHCLGDVAYPQEYTEKFMQQLKDAAVTVSLATIPEAPHFGLVTHGDIVNSILHDFTIGSCRTSVPPAPQEVVSPWETELVKAGWDKGGSDSEDD</sequence>
<dbReference type="Pfam" id="PF00561">
    <property type="entry name" value="Abhydrolase_1"/>
    <property type="match status" value="1"/>
</dbReference>
<dbReference type="PANTHER" id="PTHR43798:SF31">
    <property type="entry name" value="AB HYDROLASE SUPERFAMILY PROTEIN YCLE"/>
    <property type="match status" value="1"/>
</dbReference>
<comment type="caution">
    <text evidence="3">The sequence shown here is derived from an EMBL/GenBank/DDBJ whole genome shotgun (WGS) entry which is preliminary data.</text>
</comment>
<dbReference type="GO" id="GO:0016787">
    <property type="term" value="F:hydrolase activity"/>
    <property type="evidence" value="ECO:0007669"/>
    <property type="project" value="UniProtKB-KW"/>
</dbReference>
<dbReference type="SUPFAM" id="SSF53474">
    <property type="entry name" value="alpha/beta-Hydrolases"/>
    <property type="match status" value="1"/>
</dbReference>
<proteinExistence type="predicted"/>
<dbReference type="InterPro" id="IPR000073">
    <property type="entry name" value="AB_hydrolase_1"/>
</dbReference>
<evidence type="ECO:0000313" key="3">
    <source>
        <dbReference type="EMBL" id="KAK0452659.1"/>
    </source>
</evidence>
<feature type="domain" description="AB hydrolase-1" evidence="2">
    <location>
        <begin position="43"/>
        <end position="143"/>
    </location>
</feature>
<gene>
    <name evidence="3" type="ORF">EV421DRAFT_1888272</name>
</gene>
<name>A0AA39N096_9AGAR</name>
<evidence type="ECO:0000256" key="1">
    <source>
        <dbReference type="ARBA" id="ARBA00022801"/>
    </source>
</evidence>
<protein>
    <submittedName>
        <fullName evidence="3">Alpha/beta-hydrolase</fullName>
    </submittedName>
</protein>
<dbReference type="Gene3D" id="3.40.50.1820">
    <property type="entry name" value="alpha/beta hydrolase"/>
    <property type="match status" value="1"/>
</dbReference>
<evidence type="ECO:0000259" key="2">
    <source>
        <dbReference type="Pfam" id="PF00561"/>
    </source>
</evidence>
<dbReference type="InterPro" id="IPR050266">
    <property type="entry name" value="AB_hydrolase_sf"/>
</dbReference>
<dbReference type="EMBL" id="JAUEPT010000004">
    <property type="protein sequence ID" value="KAK0452659.1"/>
    <property type="molecule type" value="Genomic_DNA"/>
</dbReference>
<dbReference type="AlphaFoldDB" id="A0AA39N096"/>
<reference evidence="3" key="1">
    <citation type="submission" date="2023-06" db="EMBL/GenBank/DDBJ databases">
        <authorList>
            <consortium name="Lawrence Berkeley National Laboratory"/>
            <person name="Ahrendt S."/>
            <person name="Sahu N."/>
            <person name="Indic B."/>
            <person name="Wong-Bajracharya J."/>
            <person name="Merenyi Z."/>
            <person name="Ke H.-M."/>
            <person name="Monk M."/>
            <person name="Kocsube S."/>
            <person name="Drula E."/>
            <person name="Lipzen A."/>
            <person name="Balint B."/>
            <person name="Henrissat B."/>
            <person name="Andreopoulos B."/>
            <person name="Martin F.M."/>
            <person name="Harder C.B."/>
            <person name="Rigling D."/>
            <person name="Ford K.L."/>
            <person name="Foster G.D."/>
            <person name="Pangilinan J."/>
            <person name="Papanicolaou A."/>
            <person name="Barry K."/>
            <person name="LaButti K."/>
            <person name="Viragh M."/>
            <person name="Koriabine M."/>
            <person name="Yan M."/>
            <person name="Riley R."/>
            <person name="Champramary S."/>
            <person name="Plett K.L."/>
            <person name="Tsai I.J."/>
            <person name="Slot J."/>
            <person name="Sipos G."/>
            <person name="Plett J."/>
            <person name="Nagy L.G."/>
            <person name="Grigoriev I.V."/>
        </authorList>
    </citation>
    <scope>NUCLEOTIDE SEQUENCE</scope>
    <source>
        <strain evidence="3">FPL87.14</strain>
    </source>
</reference>
<evidence type="ECO:0000313" key="4">
    <source>
        <dbReference type="Proteomes" id="UP001175226"/>
    </source>
</evidence>
<organism evidence="3 4">
    <name type="scientific">Armillaria borealis</name>
    <dbReference type="NCBI Taxonomy" id="47425"/>
    <lineage>
        <taxon>Eukaryota</taxon>
        <taxon>Fungi</taxon>
        <taxon>Dikarya</taxon>
        <taxon>Basidiomycota</taxon>
        <taxon>Agaricomycotina</taxon>
        <taxon>Agaricomycetes</taxon>
        <taxon>Agaricomycetidae</taxon>
        <taxon>Agaricales</taxon>
        <taxon>Marasmiineae</taxon>
        <taxon>Physalacriaceae</taxon>
        <taxon>Armillaria</taxon>
    </lineage>
</organism>
<dbReference type="PANTHER" id="PTHR43798">
    <property type="entry name" value="MONOACYLGLYCEROL LIPASE"/>
    <property type="match status" value="1"/>
</dbReference>
<dbReference type="GO" id="GO:0016020">
    <property type="term" value="C:membrane"/>
    <property type="evidence" value="ECO:0007669"/>
    <property type="project" value="TreeGrafter"/>
</dbReference>
<accession>A0AA39N096</accession>
<dbReference type="InterPro" id="IPR029058">
    <property type="entry name" value="AB_hydrolase_fold"/>
</dbReference>
<keyword evidence="4" id="KW-1185">Reference proteome</keyword>
<keyword evidence="1" id="KW-0378">Hydrolase</keyword>
<dbReference type="Proteomes" id="UP001175226">
    <property type="component" value="Unassembled WGS sequence"/>
</dbReference>